<dbReference type="AlphaFoldDB" id="G3MGX6"/>
<evidence type="ECO:0000313" key="1">
    <source>
        <dbReference type="EMBL" id="AEO32744.1"/>
    </source>
</evidence>
<dbReference type="Pfam" id="PF02098">
    <property type="entry name" value="His_binding"/>
    <property type="match status" value="1"/>
</dbReference>
<name>G3MGX6_AMBMU</name>
<dbReference type="GO" id="GO:0030682">
    <property type="term" value="P:symbiont-mediated perturbation of host defenses"/>
    <property type="evidence" value="ECO:0007669"/>
    <property type="project" value="InterPro"/>
</dbReference>
<dbReference type="Gene3D" id="2.40.128.20">
    <property type="match status" value="1"/>
</dbReference>
<dbReference type="SUPFAM" id="SSF50814">
    <property type="entry name" value="Lipocalins"/>
    <property type="match status" value="1"/>
</dbReference>
<reference evidence="1" key="1">
    <citation type="journal article" date="2011" name="PLoS ONE">
        <title>A deep insight into the sialotranscriptome of the gulf coast tick, Amblyomma maculatum.</title>
        <authorList>
            <person name="Karim S."/>
            <person name="Singh P."/>
            <person name="Ribeiro J.M."/>
        </authorList>
    </citation>
    <scope>NUCLEOTIDE SEQUENCE</scope>
    <source>
        <tissue evidence="1">Salivary gland</tissue>
    </source>
</reference>
<feature type="non-terminal residue" evidence="1">
    <location>
        <position position="1"/>
    </location>
</feature>
<dbReference type="GO" id="GO:0043176">
    <property type="term" value="F:amine binding"/>
    <property type="evidence" value="ECO:0007669"/>
    <property type="project" value="InterPro"/>
</dbReference>
<sequence>SLQLLPRWIDRRKSDLVFAWKPDADLNKLFQKIMWGSHFICVLCSVISCNHVTMVVGATLDDNGENLNITKVLSTEDVFWVYKMSDAIIGHHSTQTKETCIRNVKNGLSAKYYNFTQASQLGEAITFKRYVGTFVNDKIPPKSMEVIDSNGDDTSLLYTLLYTDEITSNCSVFAISVLNYAEAGDSEICEVFIRDSAVDGGPSQSCETYFKQRCVMTKMYQPYEPDCKNKVNSNNLNK</sequence>
<evidence type="ECO:0008006" key="2">
    <source>
        <dbReference type="Google" id="ProtNLM"/>
    </source>
</evidence>
<dbReference type="InterPro" id="IPR002970">
    <property type="entry name" value="Tick_his-bd"/>
</dbReference>
<protein>
    <recommendedName>
        <fullName evidence="2">Lipocalin/cytosolic fatty-acid binding domain-containing protein</fullName>
    </recommendedName>
</protein>
<organism evidence="1">
    <name type="scientific">Amblyomma maculatum</name>
    <name type="common">Gulf Coast tick</name>
    <dbReference type="NCBI Taxonomy" id="34609"/>
    <lineage>
        <taxon>Eukaryota</taxon>
        <taxon>Metazoa</taxon>
        <taxon>Ecdysozoa</taxon>
        <taxon>Arthropoda</taxon>
        <taxon>Chelicerata</taxon>
        <taxon>Arachnida</taxon>
        <taxon>Acari</taxon>
        <taxon>Parasitiformes</taxon>
        <taxon>Ixodida</taxon>
        <taxon>Ixodoidea</taxon>
        <taxon>Ixodidae</taxon>
        <taxon>Amblyomminae</taxon>
        <taxon>Amblyomma</taxon>
    </lineage>
</organism>
<proteinExistence type="evidence at transcript level"/>
<dbReference type="EMBL" id="JO841127">
    <property type="protein sequence ID" value="AEO32744.1"/>
    <property type="molecule type" value="mRNA"/>
</dbReference>
<accession>G3MGX6</accession>
<dbReference type="InterPro" id="IPR012674">
    <property type="entry name" value="Calycin"/>
</dbReference>